<evidence type="ECO:0000256" key="13">
    <source>
        <dbReference type="ARBA" id="ARBA00023004"/>
    </source>
</evidence>
<dbReference type="GO" id="GO:0008482">
    <property type="term" value="F:sulfite oxidase activity"/>
    <property type="evidence" value="ECO:0007669"/>
    <property type="project" value="TreeGrafter"/>
</dbReference>
<dbReference type="InterPro" id="IPR005066">
    <property type="entry name" value="MoCF_OxRdtse_dimer"/>
</dbReference>
<evidence type="ECO:0000256" key="10">
    <source>
        <dbReference type="ARBA" id="ARBA00022723"/>
    </source>
</evidence>
<dbReference type="FunFam" id="3.90.420.10:FF:000003">
    <property type="entry name" value="Nitrate reductase"/>
    <property type="match status" value="1"/>
</dbReference>
<comment type="caution">
    <text evidence="22">The sequence shown here is derived from an EMBL/GenBank/DDBJ whole genome shotgun (WGS) entry which is preliminary data.</text>
</comment>
<reference evidence="22 23" key="1">
    <citation type="submission" date="2018-06" db="EMBL/GenBank/DDBJ databases">
        <title>Comparative genomics reveals the genomic features of Rhizophagus irregularis, R. cerebriforme, R. diaphanum and Gigaspora rosea, and their symbiotic lifestyle signature.</title>
        <authorList>
            <person name="Morin E."/>
            <person name="San Clemente H."/>
            <person name="Chen E.C.H."/>
            <person name="De La Providencia I."/>
            <person name="Hainaut M."/>
            <person name="Kuo A."/>
            <person name="Kohler A."/>
            <person name="Murat C."/>
            <person name="Tang N."/>
            <person name="Roy S."/>
            <person name="Loubradou J."/>
            <person name="Henrissat B."/>
            <person name="Grigoriev I.V."/>
            <person name="Corradi N."/>
            <person name="Roux C."/>
            <person name="Martin F.M."/>
        </authorList>
    </citation>
    <scope>NUCLEOTIDE SEQUENCE [LARGE SCALE GENOMIC DNA]</scope>
    <source>
        <strain evidence="22 23">DAOM 227022</strain>
    </source>
</reference>
<dbReference type="SUPFAM" id="SSF55856">
    <property type="entry name" value="Cytochrome b5-like heme/steroid binding domain"/>
    <property type="match status" value="1"/>
</dbReference>
<dbReference type="SMART" id="SM01117">
    <property type="entry name" value="Cyt-b5"/>
    <property type="match status" value="1"/>
</dbReference>
<evidence type="ECO:0000256" key="15">
    <source>
        <dbReference type="ARBA" id="ARBA00023063"/>
    </source>
</evidence>
<comment type="similarity">
    <text evidence="5 18">Belongs to the nitrate reductase family.</text>
</comment>
<evidence type="ECO:0000256" key="3">
    <source>
        <dbReference type="ARBA" id="ARBA00003838"/>
    </source>
</evidence>
<dbReference type="Gene3D" id="3.10.120.10">
    <property type="entry name" value="Cytochrome b5-like heme/steroid binding domain"/>
    <property type="match status" value="1"/>
</dbReference>
<feature type="domain" description="Cytochrome b5 heme-binding" evidence="20">
    <location>
        <begin position="503"/>
        <end position="578"/>
    </location>
</feature>
<comment type="catalytic activity">
    <reaction evidence="17">
        <text>nitrite + NADP(+) + H2O = nitrate + NADPH + H(+)</text>
        <dbReference type="Rhea" id="RHEA:19061"/>
        <dbReference type="ChEBI" id="CHEBI:15377"/>
        <dbReference type="ChEBI" id="CHEBI:15378"/>
        <dbReference type="ChEBI" id="CHEBI:16301"/>
        <dbReference type="ChEBI" id="CHEBI:17632"/>
        <dbReference type="ChEBI" id="CHEBI:57783"/>
        <dbReference type="ChEBI" id="CHEBI:58349"/>
        <dbReference type="EC" id="1.7.1.3"/>
    </reaction>
</comment>
<keyword evidence="13" id="KW-0408">Iron</keyword>
<dbReference type="Proteomes" id="UP000265703">
    <property type="component" value="Unassembled WGS sequence"/>
</dbReference>
<dbReference type="PRINTS" id="PR00406">
    <property type="entry name" value="CYTB5RDTASE"/>
</dbReference>
<dbReference type="InterPro" id="IPR000572">
    <property type="entry name" value="OxRdtase_Mopterin-bd_dom"/>
</dbReference>
<evidence type="ECO:0000256" key="17">
    <source>
        <dbReference type="ARBA" id="ARBA00049155"/>
    </source>
</evidence>
<dbReference type="GO" id="GO:0006809">
    <property type="term" value="P:nitric oxide biosynthetic process"/>
    <property type="evidence" value="ECO:0007669"/>
    <property type="project" value="InterPro"/>
</dbReference>
<evidence type="ECO:0000313" key="23">
    <source>
        <dbReference type="Proteomes" id="UP000265703"/>
    </source>
</evidence>
<dbReference type="Gene3D" id="2.40.30.10">
    <property type="entry name" value="Translation factors"/>
    <property type="match status" value="1"/>
</dbReference>
<dbReference type="FunFam" id="3.40.50.80:FF:000009">
    <property type="entry name" value="NADH-cytochrome b5 reductase"/>
    <property type="match status" value="1"/>
</dbReference>
<evidence type="ECO:0000256" key="11">
    <source>
        <dbReference type="ARBA" id="ARBA00022827"/>
    </source>
</evidence>
<keyword evidence="7 19" id="KW-0500">Molybdenum</keyword>
<dbReference type="InterPro" id="IPR001433">
    <property type="entry name" value="OxRdtase_FAD/NAD-bd"/>
</dbReference>
<keyword evidence="14" id="KW-0520">NAD</keyword>
<dbReference type="PROSITE" id="PS51384">
    <property type="entry name" value="FAD_FR"/>
    <property type="match status" value="1"/>
</dbReference>
<dbReference type="InterPro" id="IPR036400">
    <property type="entry name" value="Cyt_B5-like_heme/steroid_sf"/>
</dbReference>
<protein>
    <recommendedName>
        <fullName evidence="18">Nitrate reductase</fullName>
    </recommendedName>
</protein>
<dbReference type="InterPro" id="IPR014756">
    <property type="entry name" value="Ig_E-set"/>
</dbReference>
<dbReference type="PRINTS" id="PR00371">
    <property type="entry name" value="FPNCR"/>
</dbReference>
<dbReference type="CDD" id="cd06183">
    <property type="entry name" value="cyt_b5_reduct_like"/>
    <property type="match status" value="1"/>
</dbReference>
<dbReference type="GO" id="GO:0050464">
    <property type="term" value="F:nitrate reductase (NADPH) activity"/>
    <property type="evidence" value="ECO:0007669"/>
    <property type="project" value="UniProtKB-EC"/>
</dbReference>
<dbReference type="Gene3D" id="3.40.50.80">
    <property type="entry name" value="Nucleotide-binding domain of ferredoxin-NADP reductase (FNR) module"/>
    <property type="match status" value="1"/>
</dbReference>
<evidence type="ECO:0000259" key="21">
    <source>
        <dbReference type="PROSITE" id="PS51384"/>
    </source>
</evidence>
<evidence type="ECO:0000259" key="20">
    <source>
        <dbReference type="PROSITE" id="PS50255"/>
    </source>
</evidence>
<dbReference type="PROSITE" id="PS50255">
    <property type="entry name" value="CYTOCHROME_B5_2"/>
    <property type="match status" value="1"/>
</dbReference>
<dbReference type="PANTHER" id="PTHR19372:SF7">
    <property type="entry name" value="SULFITE OXIDASE, MITOCHONDRIAL"/>
    <property type="match status" value="1"/>
</dbReference>
<dbReference type="InterPro" id="IPR008333">
    <property type="entry name" value="Cbr1-like_FAD-bd_dom"/>
</dbReference>
<dbReference type="InterPro" id="IPR022407">
    <property type="entry name" value="OxRdtase_Mopterin_BS"/>
</dbReference>
<dbReference type="Pfam" id="PF00173">
    <property type="entry name" value="Cyt-b5"/>
    <property type="match status" value="1"/>
</dbReference>
<dbReference type="PIRSF" id="PIRSF000233">
    <property type="entry name" value="Nitr_rd_NADH"/>
    <property type="match status" value="1"/>
</dbReference>
<name>A0A397T2K2_9GLOM</name>
<comment type="cofactor">
    <cofactor evidence="2">
        <name>FAD</name>
        <dbReference type="ChEBI" id="CHEBI:57692"/>
    </cofactor>
</comment>
<dbReference type="SUPFAM" id="SSF81296">
    <property type="entry name" value="E set domains"/>
    <property type="match status" value="1"/>
</dbReference>
<dbReference type="AlphaFoldDB" id="A0A397T2K2"/>
<dbReference type="PRINTS" id="PR00407">
    <property type="entry name" value="EUMOPTERIN"/>
</dbReference>
<sequence>MAFVERQPAENLSQHFPKEKISSIILPQQHHHNEQQKQQQSIKEQIRNDLESKDVIVTIDPRDVGTPDNWIPRHPELIRLTGKHPFNSESPLPILMEQGFMTPTPLHYVRNHGPVPKLSWDTHRLVVDGFVSKTLNLSMDDIVKMPYREFPVTLICAGNRRKEQNMIKQTIGFNWGSSAISTSVWRGVPLRHVLKLAGCSLDIDYEEPRYVCFVGSDKLPNGYYGTSLTLEWAMEDARDVLLAYKMNGERLTPDHGFPLRVIIPGVIGGRMVKWLSKITVTNKESDSYYHYHDNRVLPPNVDAERANKEKLWYIPDYLINELNINSVISSPAHDEHISISSFVSNTEYTLKGYAYSGGGRKVIRVEISMDNGKTWLLTNLDHPEITHPEVLKRSHNPIRRYWCWCFWSLNVPLHTFIGCSEIRVRAYDSSNNTQPENPTWNVMGMMNNCHFKVKISTVIKGKEVALRFEHPTQAGNNPGGWMVKKEEPAKDAVKKPVVNGTSKGLITMKQVEKRDNEQECWIVIEKKVYDCTKFLKDHPGGADSILINAGMDCTDEFNAIHSDKAKNMLTDYYIGDLAEDSTSNSDSITIPKSITTNGDSLVTLNPKVWLSCPFIEKKIISPNTRIFRFALQSDKHSLDLPVGNHIFIRASINNQSVIRAYTPVTTSNDPPGYFDLLVKIYFKNEHPQFPDGGLMSQHLDSLNLGDKIDIKGPLGSFIYFGRGQYRIKSGSPIKNCKRIGMIAGGSGITPMYQVIQSVLNDPEDLTELTLIYANRTEQDILLRNELDDLVKHNSRFKIYHTLSKPSNSWEFGTGYVTEEIIRNNVSSSSSQTIMLLCGPSPMLESCIPNLSKIGFLEDEIIKF</sequence>
<organism evidence="22 23">
    <name type="scientific">Glomus cerebriforme</name>
    <dbReference type="NCBI Taxonomy" id="658196"/>
    <lineage>
        <taxon>Eukaryota</taxon>
        <taxon>Fungi</taxon>
        <taxon>Fungi incertae sedis</taxon>
        <taxon>Mucoromycota</taxon>
        <taxon>Glomeromycotina</taxon>
        <taxon>Glomeromycetes</taxon>
        <taxon>Glomerales</taxon>
        <taxon>Glomeraceae</taxon>
        <taxon>Glomus</taxon>
    </lineage>
</organism>
<evidence type="ECO:0000256" key="6">
    <source>
        <dbReference type="ARBA" id="ARBA00011738"/>
    </source>
</evidence>
<dbReference type="InterPro" id="IPR017927">
    <property type="entry name" value="FAD-bd_FR_type"/>
</dbReference>
<dbReference type="Pfam" id="PF00175">
    <property type="entry name" value="NAD_binding_1"/>
    <property type="match status" value="1"/>
</dbReference>
<dbReference type="STRING" id="658196.A0A397T2K2"/>
<dbReference type="PROSITE" id="PS00191">
    <property type="entry name" value="CYTOCHROME_B5_1"/>
    <property type="match status" value="1"/>
</dbReference>
<dbReference type="SUPFAM" id="SSF56524">
    <property type="entry name" value="Oxidoreductase molybdopterin-binding domain"/>
    <property type="match status" value="1"/>
</dbReference>
<dbReference type="InterPro" id="IPR036374">
    <property type="entry name" value="OxRdtase_Mopterin-bd_sf"/>
</dbReference>
<evidence type="ECO:0000313" key="22">
    <source>
        <dbReference type="EMBL" id="RIA92042.1"/>
    </source>
</evidence>
<evidence type="ECO:0000256" key="16">
    <source>
        <dbReference type="ARBA" id="ARBA00023157"/>
    </source>
</evidence>
<dbReference type="PROSITE" id="PS00559">
    <property type="entry name" value="MOLYBDOPTERIN_EUK"/>
    <property type="match status" value="1"/>
</dbReference>
<evidence type="ECO:0000256" key="1">
    <source>
        <dbReference type="ARBA" id="ARBA00001971"/>
    </source>
</evidence>
<dbReference type="InterPro" id="IPR012137">
    <property type="entry name" value="Nitr_rd_NADH"/>
</dbReference>
<evidence type="ECO:0000256" key="9">
    <source>
        <dbReference type="ARBA" id="ARBA00022630"/>
    </source>
</evidence>
<gene>
    <name evidence="22" type="ORF">C1645_692075</name>
</gene>
<evidence type="ECO:0000256" key="12">
    <source>
        <dbReference type="ARBA" id="ARBA00023002"/>
    </source>
</evidence>
<dbReference type="PANTHER" id="PTHR19372">
    <property type="entry name" value="SULFITE REDUCTASE"/>
    <property type="match status" value="1"/>
</dbReference>
<keyword evidence="16" id="KW-1015">Disulfide bond</keyword>
<dbReference type="InterPro" id="IPR001709">
    <property type="entry name" value="Flavoprot_Pyr_Nucl_cyt_Rdtase"/>
</dbReference>
<dbReference type="Gene3D" id="2.60.40.650">
    <property type="match status" value="1"/>
</dbReference>
<comment type="cofactor">
    <cofactor evidence="19">
        <name>Mo-molybdopterin</name>
        <dbReference type="ChEBI" id="CHEBI:71302"/>
    </cofactor>
    <text evidence="19">Binds 1 Mo-molybdopterin (Mo-MPT) cofactor per subunit.</text>
</comment>
<feature type="domain" description="FAD-binding FR-type" evidence="21">
    <location>
        <begin position="607"/>
        <end position="720"/>
    </location>
</feature>
<dbReference type="EMBL" id="QKYT01000137">
    <property type="protein sequence ID" value="RIA92042.1"/>
    <property type="molecule type" value="Genomic_DNA"/>
</dbReference>
<accession>A0A397T2K2</accession>
<dbReference type="InterPro" id="IPR001199">
    <property type="entry name" value="Cyt_B5-like_heme/steroid-bd"/>
</dbReference>
<dbReference type="InterPro" id="IPR018506">
    <property type="entry name" value="Cyt_B5_heme-BS"/>
</dbReference>
<comment type="similarity">
    <text evidence="4">Belongs to the flavoprotein pyridine nucleotide cytochrome reductase family.</text>
</comment>
<dbReference type="Pfam" id="PF00970">
    <property type="entry name" value="FAD_binding_6"/>
    <property type="match status" value="1"/>
</dbReference>
<dbReference type="GO" id="GO:0030151">
    <property type="term" value="F:molybdenum ion binding"/>
    <property type="evidence" value="ECO:0007669"/>
    <property type="project" value="InterPro"/>
</dbReference>
<dbReference type="PRINTS" id="PR00363">
    <property type="entry name" value="CYTOCHROMEB5"/>
</dbReference>
<dbReference type="Gene3D" id="3.90.420.10">
    <property type="entry name" value="Oxidoreductase, molybdopterin-binding domain"/>
    <property type="match status" value="1"/>
</dbReference>
<dbReference type="SUPFAM" id="SSF52343">
    <property type="entry name" value="Ferredoxin reductase-like, C-terminal NADP-linked domain"/>
    <property type="match status" value="1"/>
</dbReference>
<dbReference type="GO" id="GO:0042128">
    <property type="term" value="P:nitrate assimilation"/>
    <property type="evidence" value="ECO:0007669"/>
    <property type="project" value="UniProtKB-KW"/>
</dbReference>
<keyword evidence="11" id="KW-0274">FAD</keyword>
<dbReference type="GO" id="GO:0006790">
    <property type="term" value="P:sulfur compound metabolic process"/>
    <property type="evidence" value="ECO:0007669"/>
    <property type="project" value="TreeGrafter"/>
</dbReference>
<dbReference type="InterPro" id="IPR008335">
    <property type="entry name" value="Mopterin_OxRdtase_euk"/>
</dbReference>
<comment type="subunit">
    <text evidence="6">Homodimer.</text>
</comment>
<evidence type="ECO:0000256" key="5">
    <source>
        <dbReference type="ARBA" id="ARBA00006253"/>
    </source>
</evidence>
<comment type="cofactor">
    <cofactor evidence="1">
        <name>heme</name>
        <dbReference type="ChEBI" id="CHEBI:30413"/>
    </cofactor>
</comment>
<proteinExistence type="inferred from homology"/>
<dbReference type="FunFam" id="3.10.120.10:FF:000007">
    <property type="entry name" value="Sulfite oxidase, mitochondrial"/>
    <property type="match status" value="1"/>
</dbReference>
<keyword evidence="12" id="KW-0560">Oxidoreductase</keyword>
<comment type="function">
    <text evidence="3 18">Nitrate reductase is a key enzyme involved in the first step of nitrate assimilation in plants, fungi and bacteria.</text>
</comment>
<keyword evidence="9" id="KW-0285">Flavoprotein</keyword>
<dbReference type="GO" id="GO:0020037">
    <property type="term" value="F:heme binding"/>
    <property type="evidence" value="ECO:0007669"/>
    <property type="project" value="InterPro"/>
</dbReference>
<dbReference type="GO" id="GO:0043546">
    <property type="term" value="F:molybdopterin cofactor binding"/>
    <property type="evidence" value="ECO:0007669"/>
    <property type="project" value="InterPro"/>
</dbReference>
<keyword evidence="15 18" id="KW-0534">Nitrate assimilation</keyword>
<feature type="binding site" evidence="19">
    <location>
        <position position="156"/>
    </location>
    <ligand>
        <name>Mo-molybdopterin</name>
        <dbReference type="ChEBI" id="CHEBI:71302"/>
    </ligand>
    <ligandPart>
        <name>Mo</name>
        <dbReference type="ChEBI" id="CHEBI:28685"/>
    </ligandPart>
</feature>
<evidence type="ECO:0000256" key="14">
    <source>
        <dbReference type="ARBA" id="ARBA00023027"/>
    </source>
</evidence>
<dbReference type="SUPFAM" id="SSF63380">
    <property type="entry name" value="Riboflavin synthase domain-like"/>
    <property type="match status" value="1"/>
</dbReference>
<dbReference type="InterPro" id="IPR017938">
    <property type="entry name" value="Riboflavin_synthase-like_b-brl"/>
</dbReference>
<evidence type="ECO:0000256" key="4">
    <source>
        <dbReference type="ARBA" id="ARBA00006105"/>
    </source>
</evidence>
<evidence type="ECO:0000256" key="19">
    <source>
        <dbReference type="PIRSR" id="PIRSR000233-1"/>
    </source>
</evidence>
<keyword evidence="10 19" id="KW-0479">Metal-binding</keyword>
<evidence type="ECO:0000256" key="18">
    <source>
        <dbReference type="PIRNR" id="PIRNR000233"/>
    </source>
</evidence>
<keyword evidence="23" id="KW-1185">Reference proteome</keyword>
<evidence type="ECO:0000256" key="2">
    <source>
        <dbReference type="ARBA" id="ARBA00001974"/>
    </source>
</evidence>
<dbReference type="InterPro" id="IPR039261">
    <property type="entry name" value="FNR_nucleotide-bd"/>
</dbReference>
<keyword evidence="8" id="KW-0349">Heme</keyword>
<evidence type="ECO:0000256" key="8">
    <source>
        <dbReference type="ARBA" id="ARBA00022617"/>
    </source>
</evidence>
<dbReference type="OrthoDB" id="432685at2759"/>
<dbReference type="Pfam" id="PF00174">
    <property type="entry name" value="Oxidored_molyb"/>
    <property type="match status" value="1"/>
</dbReference>
<dbReference type="FunFam" id="2.40.30.10:FF:000021">
    <property type="entry name" value="NADH-cytochrome b5 reductase"/>
    <property type="match status" value="1"/>
</dbReference>
<evidence type="ECO:0000256" key="7">
    <source>
        <dbReference type="ARBA" id="ARBA00022505"/>
    </source>
</evidence>
<dbReference type="Pfam" id="PF03404">
    <property type="entry name" value="Mo-co_dimer"/>
    <property type="match status" value="1"/>
</dbReference>